<dbReference type="RefSeq" id="WP_242944830.1">
    <property type="nucleotide sequence ID" value="NZ_CBML010000006.1"/>
</dbReference>
<evidence type="ECO:0000259" key="1">
    <source>
        <dbReference type="Pfam" id="PF13175"/>
    </source>
</evidence>
<dbReference type="InterPro" id="IPR041685">
    <property type="entry name" value="AAA_GajA/Old/RecF-like"/>
</dbReference>
<proteinExistence type="predicted"/>
<accession>A0A1U6IZW8</accession>
<dbReference type="GO" id="GO:0000731">
    <property type="term" value="P:DNA synthesis involved in DNA repair"/>
    <property type="evidence" value="ECO:0007669"/>
    <property type="project" value="TreeGrafter"/>
</dbReference>
<dbReference type="SUPFAM" id="SSF52540">
    <property type="entry name" value="P-loop containing nucleoside triphosphate hydrolases"/>
    <property type="match status" value="1"/>
</dbReference>
<organism evidence="2 3">
    <name type="scientific">Clostridium chauvoei JF4335</name>
    <dbReference type="NCBI Taxonomy" id="1351755"/>
    <lineage>
        <taxon>Bacteria</taxon>
        <taxon>Bacillati</taxon>
        <taxon>Bacillota</taxon>
        <taxon>Clostridia</taxon>
        <taxon>Eubacteriales</taxon>
        <taxon>Clostridiaceae</taxon>
        <taxon>Clostridium</taxon>
    </lineage>
</organism>
<reference evidence="3" key="1">
    <citation type="submission" date="2017-03" db="EMBL/GenBank/DDBJ databases">
        <authorList>
            <person name="Falquet L."/>
            <person name="Falquet L."/>
        </authorList>
    </citation>
    <scope>NUCLEOTIDE SEQUENCE [LARGE SCALE GENOMIC DNA]</scope>
</reference>
<feature type="domain" description="Endonuclease GajA/Old nuclease/RecF-like AAA" evidence="1">
    <location>
        <begin position="41"/>
        <end position="108"/>
    </location>
</feature>
<sequence>MLKYDTTTVSYCYLRRKIVILYYEVVYISTQIQAEGKIMVMRLKKIKIYNYRSFCEAKIIEFNELTTFIGNNSSGKTTALSALQKLFGATAGERALVRSDFHLNKDENPEDIQEKNLYIEAVFED</sequence>
<dbReference type="GO" id="GO:0006302">
    <property type="term" value="P:double-strand break repair"/>
    <property type="evidence" value="ECO:0007669"/>
    <property type="project" value="TreeGrafter"/>
</dbReference>
<dbReference type="Proteomes" id="UP000190476">
    <property type="component" value="Chromosome I"/>
</dbReference>
<dbReference type="GeneID" id="71453684"/>
<name>A0A1U6IZW8_9CLOT</name>
<dbReference type="Pfam" id="PF13175">
    <property type="entry name" value="AAA_15"/>
    <property type="match status" value="1"/>
</dbReference>
<keyword evidence="3" id="KW-1185">Reference proteome</keyword>
<dbReference type="EMBL" id="LT799839">
    <property type="protein sequence ID" value="SLK13569.1"/>
    <property type="molecule type" value="Genomic_DNA"/>
</dbReference>
<dbReference type="PANTHER" id="PTHR32182:SF22">
    <property type="entry name" value="ATP-DEPENDENT ENDONUCLEASE, OLD FAMILY-RELATED"/>
    <property type="match status" value="1"/>
</dbReference>
<evidence type="ECO:0000313" key="2">
    <source>
        <dbReference type="EMBL" id="SLK13569.1"/>
    </source>
</evidence>
<evidence type="ECO:0000313" key="3">
    <source>
        <dbReference type="Proteomes" id="UP000190476"/>
    </source>
</evidence>
<protein>
    <recommendedName>
        <fullName evidence="1">Endonuclease GajA/Old nuclease/RecF-like AAA domain-containing protein</fullName>
    </recommendedName>
</protein>
<gene>
    <name evidence="2" type="ORF">CCH01_05100</name>
</gene>
<dbReference type="STRING" id="1351755.CCH01_05100"/>
<dbReference type="PANTHER" id="PTHR32182">
    <property type="entry name" value="DNA REPLICATION AND REPAIR PROTEIN RECF"/>
    <property type="match status" value="1"/>
</dbReference>
<dbReference type="Gene3D" id="3.40.50.300">
    <property type="entry name" value="P-loop containing nucleotide triphosphate hydrolases"/>
    <property type="match status" value="1"/>
</dbReference>
<dbReference type="InterPro" id="IPR027417">
    <property type="entry name" value="P-loop_NTPase"/>
</dbReference>
<dbReference type="AlphaFoldDB" id="A0A1U6IZW8"/>